<comment type="cofactor">
    <cofactor evidence="1">
        <name>Zn(2+)</name>
        <dbReference type="ChEBI" id="CHEBI:29105"/>
    </cofactor>
</comment>
<feature type="domain" description="Peptidase M48" evidence="8">
    <location>
        <begin position="111"/>
        <end position="257"/>
    </location>
</feature>
<dbReference type="RefSeq" id="WP_336924428.1">
    <property type="nucleotide sequence ID" value="NZ_JBANRO010000001.1"/>
</dbReference>
<feature type="chain" id="PRO_5045337082" evidence="7">
    <location>
        <begin position="21"/>
        <end position="569"/>
    </location>
</feature>
<evidence type="ECO:0000256" key="5">
    <source>
        <dbReference type="ARBA" id="ARBA00022833"/>
    </source>
</evidence>
<keyword evidence="5" id="KW-0862">Zinc</keyword>
<evidence type="ECO:0000256" key="3">
    <source>
        <dbReference type="ARBA" id="ARBA00022723"/>
    </source>
</evidence>
<evidence type="ECO:0000256" key="1">
    <source>
        <dbReference type="ARBA" id="ARBA00001947"/>
    </source>
</evidence>
<evidence type="ECO:0000256" key="2">
    <source>
        <dbReference type="ARBA" id="ARBA00022670"/>
    </source>
</evidence>
<organism evidence="9 10">
    <name type="scientific">Alteraurantiacibacter palmitatis</name>
    <dbReference type="NCBI Taxonomy" id="2054628"/>
    <lineage>
        <taxon>Bacteria</taxon>
        <taxon>Pseudomonadati</taxon>
        <taxon>Pseudomonadota</taxon>
        <taxon>Alphaproteobacteria</taxon>
        <taxon>Sphingomonadales</taxon>
        <taxon>Erythrobacteraceae</taxon>
        <taxon>Alteraurantiacibacter</taxon>
    </lineage>
</organism>
<dbReference type="GO" id="GO:0008237">
    <property type="term" value="F:metallopeptidase activity"/>
    <property type="evidence" value="ECO:0007669"/>
    <property type="project" value="UniProtKB-KW"/>
</dbReference>
<proteinExistence type="predicted"/>
<keyword evidence="10" id="KW-1185">Reference proteome</keyword>
<dbReference type="EC" id="3.4.24.-" evidence="9"/>
<protein>
    <submittedName>
        <fullName evidence="9">M48 family metalloprotease</fullName>
        <ecNumber evidence="9">3.4.24.-</ecNumber>
    </submittedName>
</protein>
<feature type="signal peptide" evidence="7">
    <location>
        <begin position="1"/>
        <end position="20"/>
    </location>
</feature>
<keyword evidence="6 9" id="KW-0482">Metalloprotease</keyword>
<reference evidence="10" key="1">
    <citation type="journal article" date="2019" name="Int. J. Syst. Evol. Microbiol.">
        <title>The Global Catalogue of Microorganisms (GCM) 10K type strain sequencing project: providing services to taxonomists for standard genome sequencing and annotation.</title>
        <authorList>
            <consortium name="The Broad Institute Genomics Platform"/>
            <consortium name="The Broad Institute Genome Sequencing Center for Infectious Disease"/>
            <person name="Wu L."/>
            <person name="Ma J."/>
        </authorList>
    </citation>
    <scope>NUCLEOTIDE SEQUENCE [LARGE SCALE GENOMIC DNA]</scope>
    <source>
        <strain evidence="10">KCTC 52607</strain>
    </source>
</reference>
<evidence type="ECO:0000256" key="4">
    <source>
        <dbReference type="ARBA" id="ARBA00022801"/>
    </source>
</evidence>
<sequence>MSLLTAAACCAAVAAFPAQAQLPLLGGGRPQIPEIRVLDSYDATVVAQGLNIAPVSAGLAPVSTSAPESRDMGIDDQTYTETRELLQVYINALAGVGPRPDVVPQLKLQVTPTLDAFTPSNDLVVITTGMLAQLFERHGASQEEFSSALGFILAHEYAHVLFNHPALYAEREEGINITGAVNSALVLSSQMQGLTRQISPDLARANLQATSTLGAASGLSPLIQTELFRFAVAPYRREQESLADFMAADLMRRHGEQFPETAAWLNPDSGAGWMGLTRTYDNSVRGQLRAGLDHLNSEMQAANRAIADQTRTLASTGNLSGFMRGVQGSLLQGLGRWVLGIFQRRVNREEVHAYFSADRRMTGVSQYMQRHYQPLPELVSDELAAGLAGPDALPSVADLSAAYARESAPDRAAQEATLALARGDVPAARAALAEVDPARVALTRFHLVDGLAWLRAGDLPAATESFRRAVAAPDAGPLASRELFKVLVMQGDHEGAAHALDAAEARHGVREFAVERVQLLVAREAIAEAQVQAAGCAAYGRETLERCLAAIPAVEEENSRGGGLLRSIL</sequence>
<dbReference type="Proteomes" id="UP001595456">
    <property type="component" value="Unassembled WGS sequence"/>
</dbReference>
<keyword evidence="4 9" id="KW-0378">Hydrolase</keyword>
<evidence type="ECO:0000313" key="9">
    <source>
        <dbReference type="EMBL" id="MFC3099096.1"/>
    </source>
</evidence>
<dbReference type="Pfam" id="PF01435">
    <property type="entry name" value="Peptidase_M48"/>
    <property type="match status" value="1"/>
</dbReference>
<evidence type="ECO:0000256" key="7">
    <source>
        <dbReference type="SAM" id="SignalP"/>
    </source>
</evidence>
<dbReference type="EMBL" id="JBHRST010000022">
    <property type="protein sequence ID" value="MFC3099096.1"/>
    <property type="molecule type" value="Genomic_DNA"/>
</dbReference>
<evidence type="ECO:0000259" key="8">
    <source>
        <dbReference type="Pfam" id="PF01435"/>
    </source>
</evidence>
<evidence type="ECO:0000256" key="6">
    <source>
        <dbReference type="ARBA" id="ARBA00023049"/>
    </source>
</evidence>
<accession>A0ABV7EAR3</accession>
<gene>
    <name evidence="9" type="ORF">ACFODU_14970</name>
</gene>
<keyword evidence="3" id="KW-0479">Metal-binding</keyword>
<comment type="caution">
    <text evidence="9">The sequence shown here is derived from an EMBL/GenBank/DDBJ whole genome shotgun (WGS) entry which is preliminary data.</text>
</comment>
<evidence type="ECO:0000313" key="10">
    <source>
        <dbReference type="Proteomes" id="UP001595456"/>
    </source>
</evidence>
<dbReference type="InterPro" id="IPR001915">
    <property type="entry name" value="Peptidase_M48"/>
</dbReference>
<keyword evidence="2" id="KW-0645">Protease</keyword>
<name>A0ABV7EAR3_9SPHN</name>
<keyword evidence="7" id="KW-0732">Signal</keyword>